<feature type="chain" id="PRO_5040299707" evidence="3">
    <location>
        <begin position="18"/>
        <end position="439"/>
    </location>
</feature>
<evidence type="ECO:0000256" key="2">
    <source>
        <dbReference type="SAM" id="Coils"/>
    </source>
</evidence>
<evidence type="ECO:0000313" key="4">
    <source>
        <dbReference type="EMBL" id="CAG9812197.1"/>
    </source>
</evidence>
<dbReference type="Pfam" id="PF13855">
    <property type="entry name" value="LRR_8"/>
    <property type="match status" value="1"/>
</dbReference>
<dbReference type="SUPFAM" id="SSF52058">
    <property type="entry name" value="L domain-like"/>
    <property type="match status" value="1"/>
</dbReference>
<proteinExistence type="predicted"/>
<dbReference type="EMBL" id="OU895880">
    <property type="protein sequence ID" value="CAG9812197.1"/>
    <property type="molecule type" value="Genomic_DNA"/>
</dbReference>
<sequence>MGLKFLQIILLIGIGSAKGNIQINLECKFEVDEFATVGRQYTCVVQNDLNIFNENASILDILGTHADNHTIDSVFALTIENKATKYLPTNTGEVFINLTSLRVKNGRLKELHKDDLRSMPKLRYLNLDDNDIEILNDDVFEYNPLLNLVWLSNNKIKKIGEKLAENFKNLVSLDLTKNSCTTKRFAVLQTKYANPSMQSIQNKINILTEIMQSCANFTDVIYEFDIKSEAQDHLDLRSFQEQIKNLNIQLFSTKSELKSIKLKLAEEMTAKNKTLEMLLEFRRNESDLNNEVDNTNIAELEIKLKKEEKEVRNLKDELKKLKGIHDEFSNMKDVVKKYEEEMYNFNVQKEQDQLKLRKLLAENAELKLENKNLKSRIAEANKDNQIDDTWNIITNGMQGEDLELTATSATIDSPIYRLDREESEGEEMIEETTLYDYYS</sequence>
<reference evidence="4" key="2">
    <citation type="submission" date="2022-10" db="EMBL/GenBank/DDBJ databases">
        <authorList>
            <consortium name="ENA_rothamsted_submissions"/>
            <consortium name="culmorum"/>
            <person name="King R."/>
        </authorList>
    </citation>
    <scope>NUCLEOTIDE SEQUENCE</scope>
</reference>
<dbReference type="AlphaFoldDB" id="A0A9N9WWR9"/>
<keyword evidence="2" id="KW-0175">Coiled coil</keyword>
<dbReference type="InterPro" id="IPR050328">
    <property type="entry name" value="Dev_Immune_Receptor"/>
</dbReference>
<dbReference type="InterPro" id="IPR032675">
    <property type="entry name" value="LRR_dom_sf"/>
</dbReference>
<evidence type="ECO:0000256" key="3">
    <source>
        <dbReference type="SAM" id="SignalP"/>
    </source>
</evidence>
<name>A0A9N9WWR9_9DIPT</name>
<organism evidence="4 5">
    <name type="scientific">Chironomus riparius</name>
    <dbReference type="NCBI Taxonomy" id="315576"/>
    <lineage>
        <taxon>Eukaryota</taxon>
        <taxon>Metazoa</taxon>
        <taxon>Ecdysozoa</taxon>
        <taxon>Arthropoda</taxon>
        <taxon>Hexapoda</taxon>
        <taxon>Insecta</taxon>
        <taxon>Pterygota</taxon>
        <taxon>Neoptera</taxon>
        <taxon>Endopterygota</taxon>
        <taxon>Diptera</taxon>
        <taxon>Nematocera</taxon>
        <taxon>Chironomoidea</taxon>
        <taxon>Chironomidae</taxon>
        <taxon>Chironominae</taxon>
        <taxon>Chironomus</taxon>
    </lineage>
</organism>
<dbReference type="Proteomes" id="UP001153620">
    <property type="component" value="Chromosome 4"/>
</dbReference>
<feature type="signal peptide" evidence="3">
    <location>
        <begin position="1"/>
        <end position="17"/>
    </location>
</feature>
<keyword evidence="5" id="KW-1185">Reference proteome</keyword>
<dbReference type="PANTHER" id="PTHR24373:SF275">
    <property type="entry name" value="TIR DOMAIN-CONTAINING PROTEIN"/>
    <property type="match status" value="1"/>
</dbReference>
<accession>A0A9N9WWR9</accession>
<feature type="coiled-coil region" evidence="2">
    <location>
        <begin position="290"/>
        <end position="383"/>
    </location>
</feature>
<dbReference type="InterPro" id="IPR001611">
    <property type="entry name" value="Leu-rich_rpt"/>
</dbReference>
<keyword evidence="1 3" id="KW-0732">Signal</keyword>
<evidence type="ECO:0000256" key="1">
    <source>
        <dbReference type="ARBA" id="ARBA00022729"/>
    </source>
</evidence>
<reference evidence="4" key="1">
    <citation type="submission" date="2022-01" db="EMBL/GenBank/DDBJ databases">
        <authorList>
            <person name="King R."/>
        </authorList>
    </citation>
    <scope>NUCLEOTIDE SEQUENCE</scope>
</reference>
<dbReference type="OrthoDB" id="7718116at2759"/>
<dbReference type="Gene3D" id="3.80.10.10">
    <property type="entry name" value="Ribonuclease Inhibitor"/>
    <property type="match status" value="1"/>
</dbReference>
<gene>
    <name evidence="4" type="ORF">CHIRRI_LOCUS15002</name>
</gene>
<protein>
    <submittedName>
        <fullName evidence="4">Uncharacterized protein</fullName>
    </submittedName>
</protein>
<dbReference type="PANTHER" id="PTHR24373">
    <property type="entry name" value="SLIT RELATED LEUCINE-RICH REPEAT NEURONAL PROTEIN"/>
    <property type="match status" value="1"/>
</dbReference>
<evidence type="ECO:0000313" key="5">
    <source>
        <dbReference type="Proteomes" id="UP001153620"/>
    </source>
</evidence>